<reference evidence="3" key="2">
    <citation type="submission" date="2016-02" db="EMBL/GenBank/DDBJ databases">
        <title>Genome sequencing of Aspergillus luchuensis NBRC 4314.</title>
        <authorList>
            <person name="Yamada O."/>
        </authorList>
    </citation>
    <scope>NUCLEOTIDE SEQUENCE [LARGE SCALE GENOMIC DNA]</scope>
    <source>
        <strain evidence="3">RIB 2604</strain>
    </source>
</reference>
<organism evidence="2 3">
    <name type="scientific">Aspergillus kawachii</name>
    <name type="common">White koji mold</name>
    <name type="synonym">Aspergillus awamori var. kawachi</name>
    <dbReference type="NCBI Taxonomy" id="1069201"/>
    <lineage>
        <taxon>Eukaryota</taxon>
        <taxon>Fungi</taxon>
        <taxon>Dikarya</taxon>
        <taxon>Ascomycota</taxon>
        <taxon>Pezizomycotina</taxon>
        <taxon>Eurotiomycetes</taxon>
        <taxon>Eurotiomycetidae</taxon>
        <taxon>Eurotiales</taxon>
        <taxon>Aspergillaceae</taxon>
        <taxon>Aspergillus</taxon>
        <taxon>Aspergillus subgen. Circumdati</taxon>
    </lineage>
</organism>
<dbReference type="EMBL" id="BCWF01000017">
    <property type="protein sequence ID" value="GAT24111.1"/>
    <property type="molecule type" value="Genomic_DNA"/>
</dbReference>
<feature type="region of interest" description="Disordered" evidence="1">
    <location>
        <begin position="1"/>
        <end position="55"/>
    </location>
</feature>
<evidence type="ECO:0000313" key="2">
    <source>
        <dbReference type="EMBL" id="GAT24111.1"/>
    </source>
</evidence>
<feature type="compositionally biased region" description="Low complexity" evidence="1">
    <location>
        <begin position="42"/>
        <end position="55"/>
    </location>
</feature>
<evidence type="ECO:0000313" key="3">
    <source>
        <dbReference type="Proteomes" id="UP000075230"/>
    </source>
</evidence>
<proteinExistence type="predicted"/>
<dbReference type="AlphaFoldDB" id="A0A146FFJ9"/>
<protein>
    <submittedName>
        <fullName evidence="2">Voltage-gated chloride channel</fullName>
    </submittedName>
</protein>
<comment type="caution">
    <text evidence="2">The sequence shown here is derived from an EMBL/GenBank/DDBJ whole genome shotgun (WGS) entry which is preliminary data.</text>
</comment>
<sequence length="55" mass="5636">MAWSGCQHEELKTPEGEGSARPTVSRPAPPTKHNGQHLQNSAADAAAAAAIQSDG</sequence>
<evidence type="ECO:0000256" key="1">
    <source>
        <dbReference type="SAM" id="MobiDB-lite"/>
    </source>
</evidence>
<gene>
    <name evidence="2" type="ORF">RIB2604_01712540</name>
</gene>
<dbReference type="Proteomes" id="UP000075230">
    <property type="component" value="Unassembled WGS sequence"/>
</dbReference>
<reference evidence="2 3" key="1">
    <citation type="journal article" date="2016" name="DNA Res.">
        <title>Genome sequence of Aspergillus luchuensis NBRC 4314.</title>
        <authorList>
            <person name="Yamada O."/>
            <person name="Machida M."/>
            <person name="Hosoyama A."/>
            <person name="Goto M."/>
            <person name="Takahashi T."/>
            <person name="Futagami T."/>
            <person name="Yamagata Y."/>
            <person name="Takeuchi M."/>
            <person name="Kobayashi T."/>
            <person name="Koike H."/>
            <person name="Abe K."/>
            <person name="Asai K."/>
            <person name="Arita M."/>
            <person name="Fujita N."/>
            <person name="Fukuda K."/>
            <person name="Higa K."/>
            <person name="Horikawa H."/>
            <person name="Ishikawa T."/>
            <person name="Jinno K."/>
            <person name="Kato Y."/>
            <person name="Kirimura K."/>
            <person name="Mizutani O."/>
            <person name="Nakasone K."/>
            <person name="Sano M."/>
            <person name="Shiraishi Y."/>
            <person name="Tsukahara M."/>
            <person name="Gomi K."/>
        </authorList>
    </citation>
    <scope>NUCLEOTIDE SEQUENCE [LARGE SCALE GENOMIC DNA]</scope>
    <source>
        <strain evidence="2 3">RIB 2604</strain>
    </source>
</reference>
<name>A0A146FFJ9_ASPKA</name>
<accession>A0A146FFJ9</accession>